<evidence type="ECO:0000313" key="4">
    <source>
        <dbReference type="Proteomes" id="UP001326715"/>
    </source>
</evidence>
<accession>A0A1K1QPF8</accession>
<organism evidence="1 3">
    <name type="scientific">Chitinophaga sancti</name>
    <dbReference type="NCBI Taxonomy" id="1004"/>
    <lineage>
        <taxon>Bacteria</taxon>
        <taxon>Pseudomonadati</taxon>
        <taxon>Bacteroidota</taxon>
        <taxon>Chitinophagia</taxon>
        <taxon>Chitinophagales</taxon>
        <taxon>Chitinophagaceae</taxon>
        <taxon>Chitinophaga</taxon>
    </lineage>
</organism>
<evidence type="ECO:0008006" key="5">
    <source>
        <dbReference type="Google" id="ProtNLM"/>
    </source>
</evidence>
<proteinExistence type="predicted"/>
<evidence type="ECO:0000313" key="2">
    <source>
        <dbReference type="EMBL" id="WQG89317.1"/>
    </source>
</evidence>
<dbReference type="Proteomes" id="UP001326715">
    <property type="component" value="Chromosome"/>
</dbReference>
<reference evidence="1 3" key="1">
    <citation type="submission" date="2016-11" db="EMBL/GenBank/DDBJ databases">
        <authorList>
            <person name="Jaros S."/>
            <person name="Januszkiewicz K."/>
            <person name="Wedrychowicz H."/>
        </authorList>
    </citation>
    <scope>NUCLEOTIDE SEQUENCE [LARGE SCALE GENOMIC DNA]</scope>
    <source>
        <strain evidence="1 3">DSM 784</strain>
    </source>
</reference>
<dbReference type="Proteomes" id="UP000183788">
    <property type="component" value="Unassembled WGS sequence"/>
</dbReference>
<evidence type="ECO:0000313" key="3">
    <source>
        <dbReference type="Proteomes" id="UP000183788"/>
    </source>
</evidence>
<dbReference type="EMBL" id="FPIZ01000008">
    <property type="protein sequence ID" value="SFW61561.1"/>
    <property type="molecule type" value="Genomic_DNA"/>
</dbReference>
<name>A0A1K1QPF8_9BACT</name>
<dbReference type="RefSeq" id="WP_072361492.1">
    <property type="nucleotide sequence ID" value="NZ_CP139972.1"/>
</dbReference>
<evidence type="ECO:0000313" key="1">
    <source>
        <dbReference type="EMBL" id="SFW61561.1"/>
    </source>
</evidence>
<reference evidence="2 4" key="2">
    <citation type="submission" date="2023-11" db="EMBL/GenBank/DDBJ databases">
        <title>MicrobeMod: A computational toolkit for identifying prokaryotic methylation and restriction-modification with nanopore sequencing.</title>
        <authorList>
            <person name="Crits-Christoph A."/>
            <person name="Kang S.C."/>
            <person name="Lee H."/>
            <person name="Ostrov N."/>
        </authorList>
    </citation>
    <scope>NUCLEOTIDE SEQUENCE [LARGE SCALE GENOMIC DNA]</scope>
    <source>
        <strain evidence="2 4">ATCC 23090</strain>
    </source>
</reference>
<protein>
    <recommendedName>
        <fullName evidence="5">AhpC/TSA family protein</fullName>
    </recommendedName>
</protein>
<keyword evidence="4" id="KW-1185">Reference proteome</keyword>
<gene>
    <name evidence="1" type="ORF">SAMN05661012_02977</name>
    <name evidence="2" type="ORF">SR876_30770</name>
</gene>
<dbReference type="EMBL" id="CP140154">
    <property type="protein sequence ID" value="WQG89317.1"/>
    <property type="molecule type" value="Genomic_DNA"/>
</dbReference>
<sequence>MKLGIVIIVILSVLDVFFVIRLKTSSEQIKHLNFLLAAKESQIAEVTAKASYLNDNLIIGYNKFAIADSVIGNLHLIKPLLILRIHSADCNTCIAQSLKVLEMKAHELKYNVAVFADFQSINAVKQEFSVTFPIFIVGKNKIDIDKKAGESAYYFVLEKDNQLHDVFMPKSGRMNLFEEYLAAL</sequence>
<dbReference type="STRING" id="1004.SAMN05661012_02977"/>
<dbReference type="OrthoDB" id="9823113at2"/>
<dbReference type="AlphaFoldDB" id="A0A1K1QPF8"/>